<organism evidence="6 7">
    <name type="scientific">Corchorus capsularis</name>
    <name type="common">Jute</name>
    <dbReference type="NCBI Taxonomy" id="210143"/>
    <lineage>
        <taxon>Eukaryota</taxon>
        <taxon>Viridiplantae</taxon>
        <taxon>Streptophyta</taxon>
        <taxon>Embryophyta</taxon>
        <taxon>Tracheophyta</taxon>
        <taxon>Spermatophyta</taxon>
        <taxon>Magnoliopsida</taxon>
        <taxon>eudicotyledons</taxon>
        <taxon>Gunneridae</taxon>
        <taxon>Pentapetalae</taxon>
        <taxon>rosids</taxon>
        <taxon>malvids</taxon>
        <taxon>Malvales</taxon>
        <taxon>Malvaceae</taxon>
        <taxon>Grewioideae</taxon>
        <taxon>Apeibeae</taxon>
        <taxon>Corchorus</taxon>
    </lineage>
</organism>
<keyword evidence="1" id="KW-1015">Disulfide bond</keyword>
<evidence type="ECO:0000313" key="7">
    <source>
        <dbReference type="Proteomes" id="UP000188268"/>
    </source>
</evidence>
<dbReference type="STRING" id="210143.A0A1R3I2Q5"/>
<dbReference type="SUPFAM" id="SSF49503">
    <property type="entry name" value="Cupredoxins"/>
    <property type="match status" value="1"/>
</dbReference>
<evidence type="ECO:0000259" key="5">
    <source>
        <dbReference type="PROSITE" id="PS51485"/>
    </source>
</evidence>
<dbReference type="GO" id="GO:0009055">
    <property type="term" value="F:electron transfer activity"/>
    <property type="evidence" value="ECO:0007669"/>
    <property type="project" value="InterPro"/>
</dbReference>
<evidence type="ECO:0000256" key="1">
    <source>
        <dbReference type="ARBA" id="ARBA00023157"/>
    </source>
</evidence>
<dbReference type="Pfam" id="PF02298">
    <property type="entry name" value="Cu_bind_like"/>
    <property type="match status" value="1"/>
</dbReference>
<protein>
    <submittedName>
        <fullName evidence="6">Plastocyanin-like protein</fullName>
    </submittedName>
</protein>
<evidence type="ECO:0000256" key="2">
    <source>
        <dbReference type="ARBA" id="ARBA00023180"/>
    </source>
</evidence>
<accession>A0A1R3I2Q5</accession>
<evidence type="ECO:0000313" key="6">
    <source>
        <dbReference type="EMBL" id="OMO76850.1"/>
    </source>
</evidence>
<dbReference type="GO" id="GO:0005886">
    <property type="term" value="C:plasma membrane"/>
    <property type="evidence" value="ECO:0007669"/>
    <property type="project" value="TreeGrafter"/>
</dbReference>
<dbReference type="Gramene" id="OMO76850">
    <property type="protein sequence ID" value="OMO76850"/>
    <property type="gene ID" value="CCACVL1_15309"/>
</dbReference>
<feature type="region of interest" description="Disordered" evidence="3">
    <location>
        <begin position="132"/>
        <end position="153"/>
    </location>
</feature>
<dbReference type="CDD" id="cd04216">
    <property type="entry name" value="Phytocyanin"/>
    <property type="match status" value="1"/>
</dbReference>
<dbReference type="InterPro" id="IPR039391">
    <property type="entry name" value="Phytocyanin-like"/>
</dbReference>
<dbReference type="Gene3D" id="2.60.40.420">
    <property type="entry name" value="Cupredoxins - blue copper proteins"/>
    <property type="match status" value="1"/>
</dbReference>
<dbReference type="InterPro" id="IPR008972">
    <property type="entry name" value="Cupredoxin"/>
</dbReference>
<gene>
    <name evidence="6" type="ORF">CCACVL1_15309</name>
</gene>
<dbReference type="EMBL" id="AWWV01010840">
    <property type="protein sequence ID" value="OMO76850.1"/>
    <property type="molecule type" value="Genomic_DNA"/>
</dbReference>
<keyword evidence="7" id="KW-1185">Reference proteome</keyword>
<evidence type="ECO:0000256" key="3">
    <source>
        <dbReference type="SAM" id="MobiDB-lite"/>
    </source>
</evidence>
<reference evidence="6 7" key="1">
    <citation type="submission" date="2013-09" db="EMBL/GenBank/DDBJ databases">
        <title>Corchorus capsularis genome sequencing.</title>
        <authorList>
            <person name="Alam M."/>
            <person name="Haque M.S."/>
            <person name="Islam M.S."/>
            <person name="Emdad E.M."/>
            <person name="Islam M.M."/>
            <person name="Ahmed B."/>
            <person name="Halim A."/>
            <person name="Hossen Q.M.M."/>
            <person name="Hossain M.Z."/>
            <person name="Ahmed R."/>
            <person name="Khan M.M."/>
            <person name="Islam R."/>
            <person name="Rashid M.M."/>
            <person name="Khan S.A."/>
            <person name="Rahman M.S."/>
            <person name="Alam M."/>
        </authorList>
    </citation>
    <scope>NUCLEOTIDE SEQUENCE [LARGE SCALE GENOMIC DNA]</scope>
    <source>
        <strain evidence="7">cv. CVL-1</strain>
        <tissue evidence="6">Whole seedling</tissue>
    </source>
</reference>
<sequence length="179" mass="19160">MAVVINISLKMMVMALLVMAGKRVGAQVHHVVGGDRGWDPSSDVASWSSGRSFAVGDKIWFAYSAAEESIIELNTKDEYESCDVSNPIRMYTDGLSGIPLDGEGARYFVSSKPDKCKNGLKLHVEVMPFRSPAETQKPKHSASVMAAAPTTPSPPSGSLQLQASLVLLLVGLCLSFVAF</sequence>
<keyword evidence="4" id="KW-0732">Signal</keyword>
<evidence type="ECO:0000256" key="4">
    <source>
        <dbReference type="SAM" id="SignalP"/>
    </source>
</evidence>
<dbReference type="PANTHER" id="PTHR33021:SF31">
    <property type="entry name" value="OS02G0720100 PROTEIN"/>
    <property type="match status" value="1"/>
</dbReference>
<proteinExistence type="predicted"/>
<comment type="caution">
    <text evidence="6">The sequence shown here is derived from an EMBL/GenBank/DDBJ whole genome shotgun (WGS) entry which is preliminary data.</text>
</comment>
<name>A0A1R3I2Q5_COCAP</name>
<feature type="domain" description="Phytocyanin" evidence="5">
    <location>
        <begin position="28"/>
        <end position="128"/>
    </location>
</feature>
<dbReference type="AlphaFoldDB" id="A0A1R3I2Q5"/>
<dbReference type="Proteomes" id="UP000188268">
    <property type="component" value="Unassembled WGS sequence"/>
</dbReference>
<feature type="signal peptide" evidence="4">
    <location>
        <begin position="1"/>
        <end position="26"/>
    </location>
</feature>
<keyword evidence="2" id="KW-0325">Glycoprotein</keyword>
<dbReference type="FunFam" id="2.60.40.420:FF:000034">
    <property type="entry name" value="Cupredoxin superfamily protein"/>
    <property type="match status" value="1"/>
</dbReference>
<dbReference type="OrthoDB" id="1896188at2759"/>
<dbReference type="InterPro" id="IPR003245">
    <property type="entry name" value="Phytocyanin_dom"/>
</dbReference>
<dbReference type="OMA" id="WPLMERM"/>
<dbReference type="PROSITE" id="PS51485">
    <property type="entry name" value="PHYTOCYANIN"/>
    <property type="match status" value="1"/>
</dbReference>
<dbReference type="PANTHER" id="PTHR33021">
    <property type="entry name" value="BLUE COPPER PROTEIN"/>
    <property type="match status" value="1"/>
</dbReference>
<feature type="chain" id="PRO_5013023472" evidence="4">
    <location>
        <begin position="27"/>
        <end position="179"/>
    </location>
</feature>